<sequence>MPARVEESLFPEEDIVEPEALIPRESEEEPSSQGIRTAVDHRLRLSRTDRAHEPNWYLGKIHRLCEAGNTQAALHVFFVRMLTKDRVMPDRNLIHVLLSGLASVGDSDSAFKVYRKMTELGIPAAQSTYSRLFKACAEDIAAWQRQHRYDFKALPNAYGDQ</sequence>
<dbReference type="PROSITE" id="PS51375">
    <property type="entry name" value="PPR"/>
    <property type="match status" value="1"/>
</dbReference>
<dbReference type="Gene3D" id="1.25.40.10">
    <property type="entry name" value="Tetratricopeptide repeat domain"/>
    <property type="match status" value="1"/>
</dbReference>
<gene>
    <name evidence="3" type="ORF">DILT_LOCUS10963</name>
</gene>
<proteinExistence type="predicted"/>
<evidence type="ECO:0000313" key="4">
    <source>
        <dbReference type="Proteomes" id="UP000281553"/>
    </source>
</evidence>
<keyword evidence="4" id="KW-1185">Reference proteome</keyword>
<dbReference type="EMBL" id="UYRU01061524">
    <property type="protein sequence ID" value="VDN15132.1"/>
    <property type="molecule type" value="Genomic_DNA"/>
</dbReference>
<feature type="repeat" description="PPR" evidence="1">
    <location>
        <begin position="90"/>
        <end position="124"/>
    </location>
</feature>
<evidence type="ECO:0008006" key="5">
    <source>
        <dbReference type="Google" id="ProtNLM"/>
    </source>
</evidence>
<dbReference type="AlphaFoldDB" id="A0A3P7P4G4"/>
<feature type="region of interest" description="Disordered" evidence="2">
    <location>
        <begin position="1"/>
        <end position="35"/>
    </location>
</feature>
<dbReference type="InterPro" id="IPR011990">
    <property type="entry name" value="TPR-like_helical_dom_sf"/>
</dbReference>
<reference evidence="3 4" key="1">
    <citation type="submission" date="2018-11" db="EMBL/GenBank/DDBJ databases">
        <authorList>
            <consortium name="Pathogen Informatics"/>
        </authorList>
    </citation>
    <scope>NUCLEOTIDE SEQUENCE [LARGE SCALE GENOMIC DNA]</scope>
</reference>
<protein>
    <recommendedName>
        <fullName evidence="5">Pentacotripeptide-repeat region of PRORP domain-containing protein</fullName>
    </recommendedName>
</protein>
<dbReference type="OrthoDB" id="185373at2759"/>
<accession>A0A3P7P4G4</accession>
<organism evidence="3 4">
    <name type="scientific">Dibothriocephalus latus</name>
    <name type="common">Fish tapeworm</name>
    <name type="synonym">Diphyllobothrium latum</name>
    <dbReference type="NCBI Taxonomy" id="60516"/>
    <lineage>
        <taxon>Eukaryota</taxon>
        <taxon>Metazoa</taxon>
        <taxon>Spiralia</taxon>
        <taxon>Lophotrochozoa</taxon>
        <taxon>Platyhelminthes</taxon>
        <taxon>Cestoda</taxon>
        <taxon>Eucestoda</taxon>
        <taxon>Diphyllobothriidea</taxon>
        <taxon>Diphyllobothriidae</taxon>
        <taxon>Dibothriocephalus</taxon>
    </lineage>
</organism>
<evidence type="ECO:0000313" key="3">
    <source>
        <dbReference type="EMBL" id="VDN15132.1"/>
    </source>
</evidence>
<dbReference type="InterPro" id="IPR002885">
    <property type="entry name" value="PPR_rpt"/>
</dbReference>
<name>A0A3P7P4G4_DIBLA</name>
<dbReference type="NCBIfam" id="TIGR00756">
    <property type="entry name" value="PPR"/>
    <property type="match status" value="1"/>
</dbReference>
<evidence type="ECO:0000256" key="1">
    <source>
        <dbReference type="PROSITE-ProRule" id="PRU00708"/>
    </source>
</evidence>
<evidence type="ECO:0000256" key="2">
    <source>
        <dbReference type="SAM" id="MobiDB-lite"/>
    </source>
</evidence>
<dbReference type="Pfam" id="PF01535">
    <property type="entry name" value="PPR"/>
    <property type="match status" value="1"/>
</dbReference>
<dbReference type="Proteomes" id="UP000281553">
    <property type="component" value="Unassembled WGS sequence"/>
</dbReference>